<evidence type="ECO:0000256" key="1">
    <source>
        <dbReference type="SAM" id="Coils"/>
    </source>
</evidence>
<accession>A0A5C5WGY3</accession>
<keyword evidence="1" id="KW-0175">Coiled coil</keyword>
<feature type="coiled-coil region" evidence="1">
    <location>
        <begin position="96"/>
        <end position="176"/>
    </location>
</feature>
<gene>
    <name evidence="3" type="primary">smc_5</name>
    <name evidence="3" type="ORF">Pla22_45670</name>
</gene>
<comment type="caution">
    <text evidence="3">The sequence shown here is derived from an EMBL/GenBank/DDBJ whole genome shotgun (WGS) entry which is preliminary data.</text>
</comment>
<protein>
    <submittedName>
        <fullName evidence="3">Chromosome partition protein Smc</fullName>
    </submittedName>
</protein>
<feature type="region of interest" description="Disordered" evidence="2">
    <location>
        <begin position="34"/>
        <end position="55"/>
    </location>
</feature>
<evidence type="ECO:0000256" key="2">
    <source>
        <dbReference type="SAM" id="MobiDB-lite"/>
    </source>
</evidence>
<keyword evidence="4" id="KW-1185">Reference proteome</keyword>
<feature type="coiled-coil region" evidence="1">
    <location>
        <begin position="282"/>
        <end position="326"/>
    </location>
</feature>
<dbReference type="AlphaFoldDB" id="A0A5C5WGY3"/>
<feature type="compositionally biased region" description="Polar residues" evidence="2">
    <location>
        <begin position="34"/>
        <end position="48"/>
    </location>
</feature>
<dbReference type="EMBL" id="SJPI01000003">
    <property type="protein sequence ID" value="TWT49371.1"/>
    <property type="molecule type" value="Genomic_DNA"/>
</dbReference>
<dbReference type="OrthoDB" id="264349at2"/>
<dbReference type="Proteomes" id="UP000316598">
    <property type="component" value="Unassembled WGS sequence"/>
</dbReference>
<evidence type="ECO:0000313" key="3">
    <source>
        <dbReference type="EMBL" id="TWT49371.1"/>
    </source>
</evidence>
<feature type="coiled-coil region" evidence="1">
    <location>
        <begin position="447"/>
        <end position="619"/>
    </location>
</feature>
<organism evidence="3 4">
    <name type="scientific">Rubripirellula amarantea</name>
    <dbReference type="NCBI Taxonomy" id="2527999"/>
    <lineage>
        <taxon>Bacteria</taxon>
        <taxon>Pseudomonadati</taxon>
        <taxon>Planctomycetota</taxon>
        <taxon>Planctomycetia</taxon>
        <taxon>Pirellulales</taxon>
        <taxon>Pirellulaceae</taxon>
        <taxon>Rubripirellula</taxon>
    </lineage>
</organism>
<sequence length="634" mass="72599">MWWLREQSQPTHLVPAGLPRREAAYVPAPTVSRELTNSSQVRSHQTPRQILGPNVAYGHPPAPLVKRPPLQDNLTADQHAANRLLLEVQCGHEPEIERLRCDVESLEKTVRSQTTEHANAVEQIRKLEQERDQLVGEVSDLKSRSLAERATFEGQLVDKQRQLASLTDAFAKLEQEHSEQTTLAAKFRHRNAELSVHQAAMVRQQQVLTRQLDKRHSQWMDEVAQKDSLQSSLEYAEQLAATWQTHAYHVRNLAEQRSSEIDRIKCELSDCRADLIASESSREQLERANATQADEIAHLRSLQQKLDDANQRVEVWQTETQRSNNEKRAIAEQLSRLTLVSQEQLDEIARVRGQLGKHQQAATKQLKAFATKSRINELRTDRLKSEIEVLKDQNANLSFQVRQQRTLRVAEASQSQRSQHADVLELSKLKSQFKTKELELASAWESCQECMDRLHIQEEAIAKAKQNETRMLDIHWSQCVSMQTKIDALMIDVESERESLRLLQEQRATDIDAHATELQSLHQQLSELESLNQQASSDYDSLKTERDQLAAELQQHHMTCEQERANAEELRMQSAKLRAQLSGGRARGKLLIEQYEAKLSKKRNVIGELESRIVSLQAQLIYTQSTASHRREAA</sequence>
<proteinExistence type="predicted"/>
<evidence type="ECO:0000313" key="4">
    <source>
        <dbReference type="Proteomes" id="UP000316598"/>
    </source>
</evidence>
<name>A0A5C5WGY3_9BACT</name>
<reference evidence="3 4" key="1">
    <citation type="submission" date="2019-02" db="EMBL/GenBank/DDBJ databases">
        <title>Deep-cultivation of Planctomycetes and their phenomic and genomic characterization uncovers novel biology.</title>
        <authorList>
            <person name="Wiegand S."/>
            <person name="Jogler M."/>
            <person name="Boedeker C."/>
            <person name="Pinto D."/>
            <person name="Vollmers J."/>
            <person name="Rivas-Marin E."/>
            <person name="Kohn T."/>
            <person name="Peeters S.H."/>
            <person name="Heuer A."/>
            <person name="Rast P."/>
            <person name="Oberbeckmann S."/>
            <person name="Bunk B."/>
            <person name="Jeske O."/>
            <person name="Meyerdierks A."/>
            <person name="Storesund J.E."/>
            <person name="Kallscheuer N."/>
            <person name="Luecker S."/>
            <person name="Lage O.M."/>
            <person name="Pohl T."/>
            <person name="Merkel B.J."/>
            <person name="Hornburger P."/>
            <person name="Mueller R.-W."/>
            <person name="Bruemmer F."/>
            <person name="Labrenz M."/>
            <person name="Spormann A.M."/>
            <person name="Op Den Camp H."/>
            <person name="Overmann J."/>
            <person name="Amann R."/>
            <person name="Jetten M.S.M."/>
            <person name="Mascher T."/>
            <person name="Medema M.H."/>
            <person name="Devos D.P."/>
            <person name="Kaster A.-K."/>
            <person name="Ovreas L."/>
            <person name="Rohde M."/>
            <person name="Galperin M.Y."/>
            <person name="Jogler C."/>
        </authorList>
    </citation>
    <scope>NUCLEOTIDE SEQUENCE [LARGE SCALE GENOMIC DNA]</scope>
    <source>
        <strain evidence="3 4">Pla22</strain>
    </source>
</reference>